<proteinExistence type="predicted"/>
<name>A0ACB9G5Q5_CICIN</name>
<reference evidence="2" key="1">
    <citation type="journal article" date="2022" name="Mol. Ecol. Resour.">
        <title>The genomes of chicory, endive, great burdock and yacon provide insights into Asteraceae palaeo-polyploidization history and plant inulin production.</title>
        <authorList>
            <person name="Fan W."/>
            <person name="Wang S."/>
            <person name="Wang H."/>
            <person name="Wang A."/>
            <person name="Jiang F."/>
            <person name="Liu H."/>
            <person name="Zhao H."/>
            <person name="Xu D."/>
            <person name="Zhang Y."/>
        </authorList>
    </citation>
    <scope>NUCLEOTIDE SEQUENCE [LARGE SCALE GENOMIC DNA]</scope>
    <source>
        <strain evidence="2">cv. Punajuju</strain>
    </source>
</reference>
<comment type="caution">
    <text evidence="1">The sequence shown here is derived from an EMBL/GenBank/DDBJ whole genome shotgun (WGS) entry which is preliminary data.</text>
</comment>
<protein>
    <submittedName>
        <fullName evidence="1">Uncharacterized protein</fullName>
    </submittedName>
</protein>
<reference evidence="1 2" key="2">
    <citation type="journal article" date="2022" name="Mol. Ecol. Resour.">
        <title>The genomes of chicory, endive, great burdock and yacon provide insights into Asteraceae paleo-polyploidization history and plant inulin production.</title>
        <authorList>
            <person name="Fan W."/>
            <person name="Wang S."/>
            <person name="Wang H."/>
            <person name="Wang A."/>
            <person name="Jiang F."/>
            <person name="Liu H."/>
            <person name="Zhao H."/>
            <person name="Xu D."/>
            <person name="Zhang Y."/>
        </authorList>
    </citation>
    <scope>NUCLEOTIDE SEQUENCE [LARGE SCALE GENOMIC DNA]</scope>
    <source>
        <strain evidence="2">cv. Punajuju</strain>
        <tissue evidence="1">Leaves</tissue>
    </source>
</reference>
<evidence type="ECO:0000313" key="1">
    <source>
        <dbReference type="EMBL" id="KAI3778778.1"/>
    </source>
</evidence>
<gene>
    <name evidence="1" type="ORF">L2E82_08162</name>
</gene>
<dbReference type="EMBL" id="CM042010">
    <property type="protein sequence ID" value="KAI3778778.1"/>
    <property type="molecule type" value="Genomic_DNA"/>
</dbReference>
<evidence type="ECO:0000313" key="2">
    <source>
        <dbReference type="Proteomes" id="UP001055811"/>
    </source>
</evidence>
<sequence length="188" mass="21245">MNTDNGSPMQAKSELEDVIDDSDWEDGSNPNLNSENNHQNHINNNISIEFDASPGSNSNTAKKKPVRRASTEEKKFKYFRRDCCFICCIVQIIESFNMICAILNVASLKPDADKSDDTSPGKKIWYCSKWYKISSHRVNPAWWDSVLFPLKALESKGTNNSLEDTELETKALTEPLPTNQQKSSFICS</sequence>
<keyword evidence="2" id="KW-1185">Reference proteome</keyword>
<organism evidence="1 2">
    <name type="scientific">Cichorium intybus</name>
    <name type="common">Chicory</name>
    <dbReference type="NCBI Taxonomy" id="13427"/>
    <lineage>
        <taxon>Eukaryota</taxon>
        <taxon>Viridiplantae</taxon>
        <taxon>Streptophyta</taxon>
        <taxon>Embryophyta</taxon>
        <taxon>Tracheophyta</taxon>
        <taxon>Spermatophyta</taxon>
        <taxon>Magnoliopsida</taxon>
        <taxon>eudicotyledons</taxon>
        <taxon>Gunneridae</taxon>
        <taxon>Pentapetalae</taxon>
        <taxon>asterids</taxon>
        <taxon>campanulids</taxon>
        <taxon>Asterales</taxon>
        <taxon>Asteraceae</taxon>
        <taxon>Cichorioideae</taxon>
        <taxon>Cichorieae</taxon>
        <taxon>Cichoriinae</taxon>
        <taxon>Cichorium</taxon>
    </lineage>
</organism>
<accession>A0ACB9G5Q5</accession>
<dbReference type="Proteomes" id="UP001055811">
    <property type="component" value="Linkage Group LG02"/>
</dbReference>